<feature type="compositionally biased region" description="Pro residues" evidence="1">
    <location>
        <begin position="617"/>
        <end position="630"/>
    </location>
</feature>
<evidence type="ECO:0000313" key="5">
    <source>
        <dbReference type="EMBL" id="CAL1168902.1"/>
    </source>
</evidence>
<name>A0A9P1DU54_9DINO</name>
<dbReference type="EMBL" id="CAMXCT020006534">
    <property type="protein sequence ID" value="CAL1168902.1"/>
    <property type="molecule type" value="Genomic_DNA"/>
</dbReference>
<evidence type="ECO:0000256" key="3">
    <source>
        <dbReference type="SAM" id="SignalP"/>
    </source>
</evidence>
<accession>A0A9P1DU54</accession>
<comment type="caution">
    <text evidence="4">The sequence shown here is derived from an EMBL/GenBank/DDBJ whole genome shotgun (WGS) entry which is preliminary data.</text>
</comment>
<evidence type="ECO:0000313" key="4">
    <source>
        <dbReference type="EMBL" id="CAI4015527.1"/>
    </source>
</evidence>
<feature type="chain" id="PRO_5043271648" evidence="3">
    <location>
        <begin position="21"/>
        <end position="732"/>
    </location>
</feature>
<reference evidence="4" key="1">
    <citation type="submission" date="2022-10" db="EMBL/GenBank/DDBJ databases">
        <authorList>
            <person name="Chen Y."/>
            <person name="Dougan E. K."/>
            <person name="Chan C."/>
            <person name="Rhodes N."/>
            <person name="Thang M."/>
        </authorList>
    </citation>
    <scope>NUCLEOTIDE SEQUENCE</scope>
</reference>
<feature type="transmembrane region" description="Helical" evidence="2">
    <location>
        <begin position="511"/>
        <end position="533"/>
    </location>
</feature>
<dbReference type="OrthoDB" id="416165at2759"/>
<gene>
    <name evidence="4" type="ORF">C1SCF055_LOCUS40351</name>
</gene>
<feature type="non-terminal residue" evidence="4">
    <location>
        <position position="732"/>
    </location>
</feature>
<feature type="signal peptide" evidence="3">
    <location>
        <begin position="1"/>
        <end position="20"/>
    </location>
</feature>
<evidence type="ECO:0000256" key="2">
    <source>
        <dbReference type="SAM" id="Phobius"/>
    </source>
</evidence>
<feature type="region of interest" description="Disordered" evidence="1">
    <location>
        <begin position="585"/>
        <end position="641"/>
    </location>
</feature>
<protein>
    <submittedName>
        <fullName evidence="6">Apple domain-containing protein</fullName>
    </submittedName>
</protein>
<evidence type="ECO:0000313" key="7">
    <source>
        <dbReference type="Proteomes" id="UP001152797"/>
    </source>
</evidence>
<dbReference type="EMBL" id="CAMXCT010006534">
    <property type="protein sequence ID" value="CAI4015527.1"/>
    <property type="molecule type" value="Genomic_DNA"/>
</dbReference>
<proteinExistence type="predicted"/>
<reference evidence="5" key="2">
    <citation type="submission" date="2024-04" db="EMBL/GenBank/DDBJ databases">
        <authorList>
            <person name="Chen Y."/>
            <person name="Shah S."/>
            <person name="Dougan E. K."/>
            <person name="Thang M."/>
            <person name="Chan C."/>
        </authorList>
    </citation>
    <scope>NUCLEOTIDE SEQUENCE [LARGE SCALE GENOMIC DNA]</scope>
</reference>
<dbReference type="InterPro" id="IPR002816">
    <property type="entry name" value="TraB/PrgY/GumN_fam"/>
</dbReference>
<organism evidence="4">
    <name type="scientific">Cladocopium goreaui</name>
    <dbReference type="NCBI Taxonomy" id="2562237"/>
    <lineage>
        <taxon>Eukaryota</taxon>
        <taxon>Sar</taxon>
        <taxon>Alveolata</taxon>
        <taxon>Dinophyceae</taxon>
        <taxon>Suessiales</taxon>
        <taxon>Symbiodiniaceae</taxon>
        <taxon>Cladocopium</taxon>
    </lineage>
</organism>
<keyword evidence="2" id="KW-0812">Transmembrane</keyword>
<evidence type="ECO:0000256" key="1">
    <source>
        <dbReference type="SAM" id="MobiDB-lite"/>
    </source>
</evidence>
<evidence type="ECO:0000313" key="6">
    <source>
        <dbReference type="EMBL" id="CAL4802839.1"/>
    </source>
</evidence>
<sequence>MSTMLWQVLTFLATLRPVSGMTCSSTMPLVWRINQGPRFAYIAGIYNLPSSKGPPLEGGPMAEALACCDVAYFPTGCSLADKSNVTGVGNYMAHCNYYPVTREKDTIAERLTTGQLLALKGALQNLTTYAKPVCKESAREFVQSSSVKDLNSSNYRTTLLSLFHKSVEAINPLWCTDSGEPSMESFLRRQWGQRKPIFGLEDISVECQVLQGNTVAEDQELATYMTDHFNQQGIANISDNRETMEQVMKCGDLLTLKTLVERMKGLPLSSERNLQGRNSNLAWGVQKALDANKDKNIFFAIPVTHLIDAAGREGVLTLLAKAGLNATRQSPSGSSGCQGSSYEAPGAAALNHCLKPPAQSQPLSCIQFEKQFTQILGKDVLHGRKVVEGPNCETCVNSTKTCTCQMKWTNYENFVNLCETTQVDGYHGQVYYLDMKRNPGSTREGLRLAEKTVAGLQQKCYASSCEIPIIQEMETRNWYKNDKSLDIGSVTVRKLDQPYGFEASIGSSFNWWTYVMGTILLLCCAAGLLRAFFLPPWGKGKKLNTWEHGEDIAMKGDTSETEPLKVPMNARDLFDSRFRDVQNLGTLPTGTDLQMPDMGKYPMNGPSGLSNVGSFPGAPPPPVAYPPAPASPQRSTPPALSHAPAITPAMTPLAPPMTYQGSLQGYQGSLPPLAAPLAAPAYPMAMPVVADTSLMALSGALTSQLESSGAEAIRSLRHGQLPAAAPAPQMAG</sequence>
<keyword evidence="2" id="KW-0472">Membrane</keyword>
<keyword evidence="2" id="KW-1133">Transmembrane helix</keyword>
<dbReference type="Proteomes" id="UP001152797">
    <property type="component" value="Unassembled WGS sequence"/>
</dbReference>
<dbReference type="EMBL" id="CAMXCT030006534">
    <property type="protein sequence ID" value="CAL4802839.1"/>
    <property type="molecule type" value="Genomic_DNA"/>
</dbReference>
<keyword evidence="3" id="KW-0732">Signal</keyword>
<keyword evidence="7" id="KW-1185">Reference proteome</keyword>
<dbReference type="Pfam" id="PF01963">
    <property type="entry name" value="TraB_PrgY_gumN"/>
    <property type="match status" value="1"/>
</dbReference>
<dbReference type="AlphaFoldDB" id="A0A9P1DU54"/>